<feature type="domain" description="Ras-associating" evidence="2">
    <location>
        <begin position="122"/>
        <end position="213"/>
    </location>
</feature>
<reference evidence="3 4" key="1">
    <citation type="submission" date="2024-05" db="EMBL/GenBank/DDBJ databases">
        <authorList>
            <person name="Wallberg A."/>
        </authorList>
    </citation>
    <scope>NUCLEOTIDE SEQUENCE [LARGE SCALE GENOMIC DNA]</scope>
</reference>
<dbReference type="Proteomes" id="UP001497623">
    <property type="component" value="Unassembled WGS sequence"/>
</dbReference>
<dbReference type="GO" id="GO:0007165">
    <property type="term" value="P:signal transduction"/>
    <property type="evidence" value="ECO:0007669"/>
    <property type="project" value="InterPro"/>
</dbReference>
<evidence type="ECO:0000256" key="1">
    <source>
        <dbReference type="SAM" id="MobiDB-lite"/>
    </source>
</evidence>
<feature type="compositionally biased region" description="Low complexity" evidence="1">
    <location>
        <begin position="364"/>
        <end position="388"/>
    </location>
</feature>
<dbReference type="EMBL" id="CAXKWB010004488">
    <property type="protein sequence ID" value="CAL4073828.1"/>
    <property type="molecule type" value="Genomic_DNA"/>
</dbReference>
<feature type="compositionally biased region" description="Low complexity" evidence="1">
    <location>
        <begin position="585"/>
        <end position="608"/>
    </location>
</feature>
<dbReference type="AlphaFoldDB" id="A0AAV2QB55"/>
<evidence type="ECO:0000259" key="2">
    <source>
        <dbReference type="PROSITE" id="PS50200"/>
    </source>
</evidence>
<proteinExistence type="predicted"/>
<dbReference type="GO" id="GO:0045743">
    <property type="term" value="P:positive regulation of fibroblast growth factor receptor signaling pathway"/>
    <property type="evidence" value="ECO:0007669"/>
    <property type="project" value="TreeGrafter"/>
</dbReference>
<organism evidence="3 4">
    <name type="scientific">Meganyctiphanes norvegica</name>
    <name type="common">Northern krill</name>
    <name type="synonym">Thysanopoda norvegica</name>
    <dbReference type="NCBI Taxonomy" id="48144"/>
    <lineage>
        <taxon>Eukaryota</taxon>
        <taxon>Metazoa</taxon>
        <taxon>Ecdysozoa</taxon>
        <taxon>Arthropoda</taxon>
        <taxon>Crustacea</taxon>
        <taxon>Multicrustacea</taxon>
        <taxon>Malacostraca</taxon>
        <taxon>Eumalacostraca</taxon>
        <taxon>Eucarida</taxon>
        <taxon>Euphausiacea</taxon>
        <taxon>Euphausiidae</taxon>
        <taxon>Meganyctiphanes</taxon>
    </lineage>
</organism>
<name>A0AAV2QB55_MEGNR</name>
<feature type="domain" description="Ras-associating" evidence="2">
    <location>
        <begin position="219"/>
        <end position="312"/>
    </location>
</feature>
<accession>A0AAV2QB55</accession>
<protein>
    <recommendedName>
        <fullName evidence="2">Ras-associating domain-containing protein</fullName>
    </recommendedName>
</protein>
<gene>
    <name evidence="3" type="ORF">MNOR_LOCUS9315</name>
</gene>
<dbReference type="InterPro" id="IPR029071">
    <property type="entry name" value="Ubiquitin-like_domsf"/>
</dbReference>
<evidence type="ECO:0000313" key="3">
    <source>
        <dbReference type="EMBL" id="CAL4073828.1"/>
    </source>
</evidence>
<dbReference type="PROSITE" id="PS50200">
    <property type="entry name" value="RA"/>
    <property type="match status" value="2"/>
</dbReference>
<dbReference type="SMART" id="SM00314">
    <property type="entry name" value="RA"/>
    <property type="match status" value="2"/>
</dbReference>
<feature type="compositionally biased region" description="Polar residues" evidence="1">
    <location>
        <begin position="672"/>
        <end position="681"/>
    </location>
</feature>
<dbReference type="InterPro" id="IPR000159">
    <property type="entry name" value="RA_dom"/>
</dbReference>
<keyword evidence="4" id="KW-1185">Reference proteome</keyword>
<dbReference type="Pfam" id="PF00788">
    <property type="entry name" value="RA"/>
    <property type="match status" value="2"/>
</dbReference>
<comment type="caution">
    <text evidence="3">The sequence shown here is derived from an EMBL/GenBank/DDBJ whole genome shotgun (WGS) entry which is preliminary data.</text>
</comment>
<feature type="region of interest" description="Disordered" evidence="1">
    <location>
        <begin position="364"/>
        <end position="397"/>
    </location>
</feature>
<dbReference type="GO" id="GO:0045742">
    <property type="term" value="P:positive regulation of epidermal growth factor receptor signaling pathway"/>
    <property type="evidence" value="ECO:0007669"/>
    <property type="project" value="TreeGrafter"/>
</dbReference>
<dbReference type="SUPFAM" id="SSF54236">
    <property type="entry name" value="Ubiquitin-like"/>
    <property type="match status" value="2"/>
</dbReference>
<feature type="compositionally biased region" description="Low complexity" evidence="1">
    <location>
        <begin position="485"/>
        <end position="511"/>
    </location>
</feature>
<sequence length="695" mass="75802">MLKHVTYRSTSSLGRASSDLTCRGQMSPDTVSLKGDLPPTPDLPIKSATLSRTPDSMMRYKEQCMSPDTISLRSPDTISLRDEGFERSPDSFSLHSTLSFTSLAAGRLSSRCSSTASLNDNQTTPVKVYLRSLRPDIEYKTCPLTSATTCRELIAWLLAKYRIKHRDPNLFFVTMEVMVRGPGSAPVKRILVLDDNARPAELQQCRPRGEARFSVGVRRGGLLRIHDSILMPGSQYKSLLVSYRTTSEELTQLLLNCYGNKESPKHYAVHEVCKTPYGDRQLRPDEHPLLVQSEWSKKDKTNYSFVLRRNIAYALSLKSRMSWRRSLDQSSTDTESEHDIEDHNTTSASLFSASSVSSALSLSSNASSMSSSSGVSSASSSMSSPAQSPMKPRSLPIKENMASTPEKNIINSNMNIINMTSSLPPRPVPRTLFSLGPTATTIPDLSTLIINEVDTPSSESESTPNPSPICTKPCCFKIDQAATQSTPTKNTPTLSTPTSTPTKSLPATPKSTPKDFLNRSLPSTPFSYLSRSVPSTPESKSTSTLPRPNMIRSVSSTRESTPVSSTLPRPSMSKSTTTLASCEPTPSLQRRPSLSSSTITLTPSPTAPQSKLMHISDLLATPRRPSVTRSTITLTLVKTPSPRSIPTATSTPTSKSTPTTPVKSPESTTSTLTPQSAHSTSMCSCCNHYENCFYI</sequence>
<dbReference type="Gene3D" id="3.10.20.90">
    <property type="entry name" value="Phosphatidylinositol 3-kinase Catalytic Subunit, Chain A, domain 1"/>
    <property type="match status" value="2"/>
</dbReference>
<evidence type="ECO:0000313" key="4">
    <source>
        <dbReference type="Proteomes" id="UP001497623"/>
    </source>
</evidence>
<feature type="compositionally biased region" description="Low complexity" evidence="1">
    <location>
        <begin position="639"/>
        <end position="671"/>
    </location>
</feature>
<feature type="region of interest" description="Disordered" evidence="1">
    <location>
        <begin position="638"/>
        <end position="681"/>
    </location>
</feature>
<feature type="compositionally biased region" description="Polar residues" evidence="1">
    <location>
        <begin position="520"/>
        <end position="580"/>
    </location>
</feature>
<feature type="region of interest" description="Disordered" evidence="1">
    <location>
        <begin position="15"/>
        <end position="49"/>
    </location>
</feature>
<dbReference type="PANTHER" id="PTHR21298:SF2">
    <property type="entry name" value="GH01721P"/>
    <property type="match status" value="1"/>
</dbReference>
<feature type="region of interest" description="Disordered" evidence="1">
    <location>
        <begin position="483"/>
        <end position="610"/>
    </location>
</feature>
<dbReference type="CDD" id="cd17043">
    <property type="entry name" value="RA"/>
    <property type="match status" value="2"/>
</dbReference>
<dbReference type="PANTHER" id="PTHR21298">
    <property type="entry name" value="GH01721P"/>
    <property type="match status" value="1"/>
</dbReference>